<dbReference type="EMBL" id="FQWX01000059">
    <property type="protein sequence ID" value="SHH49333.1"/>
    <property type="molecule type" value="Genomic_DNA"/>
</dbReference>
<dbReference type="OrthoDB" id="9809851at2"/>
<keyword evidence="11" id="KW-0267">Excision nuclease</keyword>
<dbReference type="PROSITE" id="PS50893">
    <property type="entry name" value="ABC_TRANSPORTER_2"/>
    <property type="match status" value="2"/>
</dbReference>
<dbReference type="GO" id="GO:0006281">
    <property type="term" value="P:DNA repair"/>
    <property type="evidence" value="ECO:0007669"/>
    <property type="project" value="UniProtKB-KW"/>
</dbReference>
<evidence type="ECO:0000313" key="18">
    <source>
        <dbReference type="EMBL" id="SHH49333.1"/>
    </source>
</evidence>
<evidence type="ECO:0000256" key="12">
    <source>
        <dbReference type="ARBA" id="ARBA00023125"/>
    </source>
</evidence>
<evidence type="ECO:0000256" key="7">
    <source>
        <dbReference type="ARBA" id="ARBA00022769"/>
    </source>
</evidence>
<proteinExistence type="inferred from homology"/>
<keyword evidence="7" id="KW-0228">DNA excision</keyword>
<evidence type="ECO:0000256" key="5">
    <source>
        <dbReference type="ARBA" id="ARBA00022741"/>
    </source>
</evidence>
<accession>A0A1M5TG45</accession>
<evidence type="ECO:0000256" key="14">
    <source>
        <dbReference type="ARBA" id="ARBA00038000"/>
    </source>
</evidence>
<gene>
    <name evidence="18" type="ORF">SAMN04488530_1593</name>
</gene>
<evidence type="ECO:0000256" key="9">
    <source>
        <dbReference type="ARBA" id="ARBA00022833"/>
    </source>
</evidence>
<organism evidence="18 19">
    <name type="scientific">Asaccharospora irregularis DSM 2635</name>
    <dbReference type="NCBI Taxonomy" id="1121321"/>
    <lineage>
        <taxon>Bacteria</taxon>
        <taxon>Bacillati</taxon>
        <taxon>Bacillota</taxon>
        <taxon>Clostridia</taxon>
        <taxon>Peptostreptococcales</taxon>
        <taxon>Peptostreptococcaceae</taxon>
        <taxon>Asaccharospora</taxon>
    </lineage>
</organism>
<dbReference type="GO" id="GO:0005524">
    <property type="term" value="F:ATP binding"/>
    <property type="evidence" value="ECO:0007669"/>
    <property type="project" value="UniProtKB-KW"/>
</dbReference>
<dbReference type="GO" id="GO:0003677">
    <property type="term" value="F:DNA binding"/>
    <property type="evidence" value="ECO:0007669"/>
    <property type="project" value="UniProtKB-KW"/>
</dbReference>
<keyword evidence="8" id="KW-0863">Zinc-finger</keyword>
<dbReference type="InterPro" id="IPR041552">
    <property type="entry name" value="UvrA_DNA-bd"/>
</dbReference>
<keyword evidence="9" id="KW-0862">Zinc</keyword>
<dbReference type="GO" id="GO:0016887">
    <property type="term" value="F:ATP hydrolysis activity"/>
    <property type="evidence" value="ECO:0007669"/>
    <property type="project" value="InterPro"/>
</dbReference>
<evidence type="ECO:0000256" key="4">
    <source>
        <dbReference type="ARBA" id="ARBA00022737"/>
    </source>
</evidence>
<keyword evidence="10" id="KW-0067">ATP-binding</keyword>
<dbReference type="GO" id="GO:0005737">
    <property type="term" value="C:cytoplasm"/>
    <property type="evidence" value="ECO:0007669"/>
    <property type="project" value="UniProtKB-SubCell"/>
</dbReference>
<name>A0A1M5TG45_9FIRM</name>
<keyword evidence="13" id="KW-0234">DNA repair</keyword>
<keyword evidence="6" id="KW-0227">DNA damage</keyword>
<protein>
    <recommendedName>
        <fullName evidence="15">UvrABC system protein A</fullName>
    </recommendedName>
    <alternativeName>
        <fullName evidence="16">Excinuclease ABC subunit A</fullName>
    </alternativeName>
</protein>
<dbReference type="InterPro" id="IPR017871">
    <property type="entry name" value="ABC_transporter-like_CS"/>
</dbReference>
<dbReference type="InterPro" id="IPR027417">
    <property type="entry name" value="P-loop_NTPase"/>
</dbReference>
<evidence type="ECO:0000256" key="2">
    <source>
        <dbReference type="ARBA" id="ARBA00022490"/>
    </source>
</evidence>
<keyword evidence="2" id="KW-0963">Cytoplasm</keyword>
<keyword evidence="5" id="KW-0547">Nucleotide-binding</keyword>
<dbReference type="Pfam" id="PF17755">
    <property type="entry name" value="UvrA_DNA-bind"/>
    <property type="match status" value="1"/>
</dbReference>
<sequence>MVYLEYKGINTNNLKNINIKIEKNKIICITGPSGSGKSSLAFDTIYQISQSELNQLYGYDNFHNEFSIQEYRNIIPSVALEQNNYNNNPRSTIATYYGIDKLFSKMVSLYNNVPFHRFSFNKLESACKKCKGLGYEFNPDIIKILDYDSTIKDIPFINWRNSEVNYYKQLIEQYCNEINICIDKKFRDLDDIERHNLLYGVSSQKYKIDYKQSGRKRVKTDFYKGPMLRLGEKINKNSLENREIGFIKKEKCSVCNGYRFSNKILKYKLFGKNLGEIYTMELYLLKEWLLQHKNTWEKELYCKSSIEIILNFIDKLTFLKLGYLNLNRAISSLSGGELQRLRLSKILSTQFNNILYVLDEPSAGLHPSEYNSIAKCMLSVIDKENTILFIDHNSYFLDISDNIIALGPKAGKDGGFLVDSVLYRNNSIETIAYKFFQARSYIHIENERYNNIESLSICIPIKSMIGICGVSGSGKTSFVKGILPKYLENLIYTNQKPISGNVYSVVATYTDIMSNIKTLFSKENNVDESMFSFYVNSKGACSACNGKGYITYQSKFDDTFSYRCPECEGKRFNNGALEYTFKNLNIYELLNKTVDELIETFKEVKGNIIDTLIIMKRLGLGYITLLQGVQSLSGGESQRLKLVKALKSKRKDRYIVLDEPFKGLSSNDISNIIKFLYEIVEGDSTVIIVEHNAFALSHCSYLIEFGPESGIYGGKIIYSGNKNGIKDCKESKTRNFLI</sequence>
<feature type="domain" description="ABC transporter" evidence="17">
    <location>
        <begin position="436"/>
        <end position="738"/>
    </location>
</feature>
<dbReference type="Gene3D" id="1.20.1580.10">
    <property type="entry name" value="ABC transporter ATPase like domain"/>
    <property type="match status" value="2"/>
</dbReference>
<evidence type="ECO:0000256" key="13">
    <source>
        <dbReference type="ARBA" id="ARBA00023204"/>
    </source>
</evidence>
<dbReference type="Proteomes" id="UP000243255">
    <property type="component" value="Unassembled WGS sequence"/>
</dbReference>
<dbReference type="STRING" id="1121321.SAMN04488530_1593"/>
<evidence type="ECO:0000256" key="6">
    <source>
        <dbReference type="ARBA" id="ARBA00022763"/>
    </source>
</evidence>
<dbReference type="Pfam" id="PF00005">
    <property type="entry name" value="ABC_tran"/>
    <property type="match status" value="1"/>
</dbReference>
<feature type="domain" description="ABC transporter" evidence="17">
    <location>
        <begin position="4"/>
        <end position="433"/>
    </location>
</feature>
<dbReference type="Gene3D" id="3.40.50.300">
    <property type="entry name" value="P-loop containing nucleotide triphosphate hydrolases"/>
    <property type="match status" value="2"/>
</dbReference>
<dbReference type="PANTHER" id="PTHR43152">
    <property type="entry name" value="UVRABC SYSTEM PROTEIN A"/>
    <property type="match status" value="1"/>
</dbReference>
<reference evidence="19" key="1">
    <citation type="submission" date="2016-11" db="EMBL/GenBank/DDBJ databases">
        <authorList>
            <person name="Varghese N."/>
            <person name="Submissions S."/>
        </authorList>
    </citation>
    <scope>NUCLEOTIDE SEQUENCE [LARGE SCALE GENOMIC DNA]</scope>
    <source>
        <strain evidence="19">DSM 2635</strain>
    </source>
</reference>
<dbReference type="Gene3D" id="1.10.8.280">
    <property type="entry name" value="ABC transporter ATPase domain-like"/>
    <property type="match status" value="1"/>
</dbReference>
<evidence type="ECO:0000256" key="8">
    <source>
        <dbReference type="ARBA" id="ARBA00022771"/>
    </source>
</evidence>
<evidence type="ECO:0000259" key="17">
    <source>
        <dbReference type="PROSITE" id="PS50893"/>
    </source>
</evidence>
<keyword evidence="3" id="KW-0479">Metal-binding</keyword>
<dbReference type="InterPro" id="IPR003439">
    <property type="entry name" value="ABC_transporter-like_ATP-bd"/>
</dbReference>
<evidence type="ECO:0000313" key="19">
    <source>
        <dbReference type="Proteomes" id="UP000243255"/>
    </source>
</evidence>
<keyword evidence="4" id="KW-0677">Repeat</keyword>
<evidence type="ECO:0000256" key="16">
    <source>
        <dbReference type="ARBA" id="ARBA00042156"/>
    </source>
</evidence>
<evidence type="ECO:0000256" key="10">
    <source>
        <dbReference type="ARBA" id="ARBA00022840"/>
    </source>
</evidence>
<evidence type="ECO:0000256" key="15">
    <source>
        <dbReference type="ARBA" id="ARBA00039316"/>
    </source>
</evidence>
<dbReference type="GO" id="GO:0004518">
    <property type="term" value="F:nuclease activity"/>
    <property type="evidence" value="ECO:0007669"/>
    <property type="project" value="UniProtKB-KW"/>
</dbReference>
<dbReference type="PROSITE" id="PS00211">
    <property type="entry name" value="ABC_TRANSPORTER_1"/>
    <property type="match status" value="2"/>
</dbReference>
<dbReference type="RefSeq" id="WP_073127773.1">
    <property type="nucleotide sequence ID" value="NZ_BAABCH010000063.1"/>
</dbReference>
<comment type="similarity">
    <text evidence="14">Belongs to the ABC transporter superfamily. UvrA family.</text>
</comment>
<evidence type="ECO:0000256" key="1">
    <source>
        <dbReference type="ARBA" id="ARBA00004496"/>
    </source>
</evidence>
<dbReference type="SUPFAM" id="SSF52540">
    <property type="entry name" value="P-loop containing nucleoside triphosphate hydrolases"/>
    <property type="match status" value="2"/>
</dbReference>
<comment type="subcellular location">
    <subcellularLocation>
        <location evidence="1">Cytoplasm</location>
    </subcellularLocation>
</comment>
<dbReference type="AlphaFoldDB" id="A0A1M5TG45"/>
<evidence type="ECO:0000256" key="3">
    <source>
        <dbReference type="ARBA" id="ARBA00022723"/>
    </source>
</evidence>
<keyword evidence="12" id="KW-0238">DNA-binding</keyword>
<evidence type="ECO:0000256" key="11">
    <source>
        <dbReference type="ARBA" id="ARBA00022881"/>
    </source>
</evidence>
<dbReference type="GO" id="GO:0008270">
    <property type="term" value="F:zinc ion binding"/>
    <property type="evidence" value="ECO:0007669"/>
    <property type="project" value="UniProtKB-KW"/>
</dbReference>
<dbReference type="PANTHER" id="PTHR43152:SF3">
    <property type="entry name" value="UVRABC SYSTEM PROTEIN A"/>
    <property type="match status" value="1"/>
</dbReference>
<keyword evidence="19" id="KW-1185">Reference proteome</keyword>